<sequence length="45" mass="5127">MGNNPLSALTIERLLIDINLLNRIAINKLNGRSEFLDGRMLYDPK</sequence>
<dbReference type="EMBL" id="NNRM01000018">
    <property type="protein sequence ID" value="OYR26540.1"/>
    <property type="molecule type" value="Genomic_DNA"/>
</dbReference>
<comment type="caution">
    <text evidence="1">The sequence shown here is derived from an EMBL/GenBank/DDBJ whole genome shotgun (WGS) entry which is preliminary data.</text>
</comment>
<evidence type="ECO:0000313" key="2">
    <source>
        <dbReference type="Proteomes" id="UP000216188"/>
    </source>
</evidence>
<gene>
    <name evidence="1" type="ORF">CEV34_2328</name>
</gene>
<keyword evidence="2" id="KW-1185">Reference proteome</keyword>
<protein>
    <submittedName>
        <fullName evidence="1">Uncharacterized protein</fullName>
    </submittedName>
</protein>
<name>A0A256GHY2_9HYPH</name>
<dbReference type="AlphaFoldDB" id="A0A256GHY2"/>
<evidence type="ECO:0000313" key="1">
    <source>
        <dbReference type="EMBL" id="OYR26540.1"/>
    </source>
</evidence>
<reference evidence="1 2" key="1">
    <citation type="submission" date="2017-07" db="EMBL/GenBank/DDBJ databases">
        <title>Phylogenetic study on the rhizospheric bacterium Ochrobactrum sp. A44.</title>
        <authorList>
            <person name="Krzyzanowska D.M."/>
            <person name="Ossowicki A."/>
            <person name="Rajewska M."/>
            <person name="Maciag T."/>
            <person name="Kaczynski Z."/>
            <person name="Czerwicka M."/>
            <person name="Jafra S."/>
        </authorList>
    </citation>
    <scope>NUCLEOTIDE SEQUENCE [LARGE SCALE GENOMIC DNA]</scope>
    <source>
        <strain evidence="1 2">CCUG 30717</strain>
    </source>
</reference>
<proteinExistence type="predicted"/>
<organism evidence="1 2">
    <name type="scientific">Brucella pseudogrignonensis</name>
    <dbReference type="NCBI Taxonomy" id="419475"/>
    <lineage>
        <taxon>Bacteria</taxon>
        <taxon>Pseudomonadati</taxon>
        <taxon>Pseudomonadota</taxon>
        <taxon>Alphaproteobacteria</taxon>
        <taxon>Hyphomicrobiales</taxon>
        <taxon>Brucellaceae</taxon>
        <taxon>Brucella/Ochrobactrum group</taxon>
        <taxon>Brucella</taxon>
    </lineage>
</organism>
<accession>A0A256GHY2</accession>
<dbReference type="Proteomes" id="UP000216188">
    <property type="component" value="Unassembled WGS sequence"/>
</dbReference>